<name>A0A0G2FB08_9PEZI</name>
<dbReference type="SMART" id="SM00823">
    <property type="entry name" value="PKS_PP"/>
    <property type="match status" value="1"/>
</dbReference>
<dbReference type="Pfam" id="PF00550">
    <property type="entry name" value="PP-binding"/>
    <property type="match status" value="1"/>
</dbReference>
<dbReference type="PANTHER" id="PTHR43201">
    <property type="entry name" value="ACYL-COA SYNTHETASE"/>
    <property type="match status" value="1"/>
</dbReference>
<feature type="transmembrane region" description="Helical" evidence="3">
    <location>
        <begin position="1443"/>
        <end position="1468"/>
    </location>
</feature>
<reference evidence="5 6" key="1">
    <citation type="submission" date="2015-05" db="EMBL/GenBank/DDBJ databases">
        <title>Distinctive expansion of gene families associated with plant cell wall degradation and secondary metabolism in the genomes of grapevine trunk pathogens.</title>
        <authorList>
            <person name="Lawrence D.P."/>
            <person name="Travadon R."/>
            <person name="Rolshausen P.E."/>
            <person name="Baumgartner K."/>
        </authorList>
    </citation>
    <scope>NUCLEOTIDE SEQUENCE [LARGE SCALE GENOMIC DNA]</scope>
    <source>
        <strain evidence="5">DA912</strain>
    </source>
</reference>
<evidence type="ECO:0000256" key="3">
    <source>
        <dbReference type="SAM" id="Phobius"/>
    </source>
</evidence>
<dbReference type="OrthoDB" id="3633556at2759"/>
<dbReference type="Gene3D" id="1.10.1200.10">
    <property type="entry name" value="ACP-like"/>
    <property type="match status" value="1"/>
</dbReference>
<keyword evidence="2" id="KW-0597">Phosphoprotein</keyword>
<dbReference type="EMBL" id="LCUC01000392">
    <property type="protein sequence ID" value="KKY31374.1"/>
    <property type="molecule type" value="Genomic_DNA"/>
</dbReference>
<dbReference type="SUPFAM" id="SSF56801">
    <property type="entry name" value="Acetyl-CoA synthetase-like"/>
    <property type="match status" value="1"/>
</dbReference>
<keyword evidence="6" id="KW-1185">Reference proteome</keyword>
<protein>
    <submittedName>
        <fullName evidence="5">Putative peroxisomal-coenzyme a synthetase</fullName>
    </submittedName>
</protein>
<dbReference type="Gene3D" id="3.40.50.12780">
    <property type="entry name" value="N-terminal domain of ligase-like"/>
    <property type="match status" value="1"/>
</dbReference>
<dbReference type="InterPro" id="IPR045851">
    <property type="entry name" value="AMP-bd_C_sf"/>
</dbReference>
<dbReference type="InterPro" id="IPR009081">
    <property type="entry name" value="PP-bd_ACP"/>
</dbReference>
<dbReference type="STRING" id="1214573.A0A0G2FB08"/>
<accession>A0A0G2FB08</accession>
<evidence type="ECO:0000313" key="5">
    <source>
        <dbReference type="EMBL" id="KKY31374.1"/>
    </source>
</evidence>
<gene>
    <name evidence="5" type="ORF">UCDDA912_g08667</name>
</gene>
<dbReference type="InterPro" id="IPR011004">
    <property type="entry name" value="Trimer_LpxA-like_sf"/>
</dbReference>
<dbReference type="GO" id="GO:0006631">
    <property type="term" value="P:fatty acid metabolic process"/>
    <property type="evidence" value="ECO:0007669"/>
    <property type="project" value="TreeGrafter"/>
</dbReference>
<proteinExistence type="predicted"/>
<keyword evidence="3" id="KW-0812">Transmembrane</keyword>
<dbReference type="InterPro" id="IPR042099">
    <property type="entry name" value="ANL_N_sf"/>
</dbReference>
<keyword evidence="3" id="KW-1133">Transmembrane helix</keyword>
<dbReference type="Pfam" id="PF00501">
    <property type="entry name" value="AMP-binding"/>
    <property type="match status" value="1"/>
</dbReference>
<dbReference type="Gene3D" id="2.160.10.10">
    <property type="entry name" value="Hexapeptide repeat proteins"/>
    <property type="match status" value="2"/>
</dbReference>
<reference evidence="5 6" key="2">
    <citation type="submission" date="2015-05" db="EMBL/GenBank/DDBJ databases">
        <authorList>
            <person name="Morales-Cruz A."/>
            <person name="Amrine K.C."/>
            <person name="Cantu D."/>
        </authorList>
    </citation>
    <scope>NUCLEOTIDE SEQUENCE [LARGE SCALE GENOMIC DNA]</scope>
    <source>
        <strain evidence="5">DA912</strain>
    </source>
</reference>
<dbReference type="PROSITE" id="PS50075">
    <property type="entry name" value="CARRIER"/>
    <property type="match status" value="1"/>
</dbReference>
<comment type="caution">
    <text evidence="5">The sequence shown here is derived from an EMBL/GenBank/DDBJ whole genome shotgun (WGS) entry which is preliminary data.</text>
</comment>
<organism evidence="5 6">
    <name type="scientific">Diaporthe ampelina</name>
    <dbReference type="NCBI Taxonomy" id="1214573"/>
    <lineage>
        <taxon>Eukaryota</taxon>
        <taxon>Fungi</taxon>
        <taxon>Dikarya</taxon>
        <taxon>Ascomycota</taxon>
        <taxon>Pezizomycotina</taxon>
        <taxon>Sordariomycetes</taxon>
        <taxon>Sordariomycetidae</taxon>
        <taxon>Diaporthales</taxon>
        <taxon>Diaporthaceae</taxon>
        <taxon>Diaporthe</taxon>
    </lineage>
</organism>
<dbReference type="Gene3D" id="3.30.300.30">
    <property type="match status" value="1"/>
</dbReference>
<dbReference type="InterPro" id="IPR000873">
    <property type="entry name" value="AMP-dep_synth/lig_dom"/>
</dbReference>
<evidence type="ECO:0000256" key="1">
    <source>
        <dbReference type="ARBA" id="ARBA00022450"/>
    </source>
</evidence>
<dbReference type="SUPFAM" id="SSF47336">
    <property type="entry name" value="ACP-like"/>
    <property type="match status" value="1"/>
</dbReference>
<dbReference type="SUPFAM" id="SSF51161">
    <property type="entry name" value="Trimeric LpxA-like enzymes"/>
    <property type="match status" value="3"/>
</dbReference>
<dbReference type="PANTHER" id="PTHR43201:SF10">
    <property type="entry name" value="CARRIER DOMAIN-CONTAINING PROTEIN"/>
    <property type="match status" value="1"/>
</dbReference>
<dbReference type="InterPro" id="IPR020806">
    <property type="entry name" value="PKS_PP-bd"/>
</dbReference>
<feature type="transmembrane region" description="Helical" evidence="3">
    <location>
        <begin position="1390"/>
        <end position="1411"/>
    </location>
</feature>
<dbReference type="Proteomes" id="UP000034680">
    <property type="component" value="Unassembled WGS sequence"/>
</dbReference>
<feature type="domain" description="Carrier" evidence="4">
    <location>
        <begin position="736"/>
        <end position="813"/>
    </location>
</feature>
<sequence>MGDSHLAAQGLSSIPESPRLRESWQSLQKLSTSLEQSLGPWATLDLIRHHSKLSRSSRSDNPFADPNDSAELIEHTANQIKGTYKSLADFIPDKPEAALRVLSVDRYISHDYLKEFVSGFCLPLDNQGPRKPVVSIALPNGPLLAAMCMAVTTHYIASPVNPAAGAEQFQADVLQAGAKCILTTKDDFQKLGLEGGWTTDNSILVLLVDLDEYMRISITTPDGGLVTAKESTTPNGPDDIALILFTSGTSGKKKVVPITAHSIVAGVAFVIESWALTEEDVCLNMMPLYHVGGLIRNIFAPVFSGGSTVCCPAFDPNCFWDVVETGLPTWYYASPSMHSLILAESAQRPQALANAEIRLVCNAAGGLLPSLATQIRDTFDCVVLPSYGMTECMPISTPPVDYKLDRPGTSGITAGPDMKILDQDFVIVPSGQIGRICVRGAPLFPGYLQPDGTIDTSALNEDGWFDTGDLGYMDEDGYLYITGRSKEVINRGGELISPFEVENAIVAASLKSDSPLYGRVNQALAFAVPHDVLQEVVGVVLVTPENAPRVDLKLLQSALKSSLQSVKWPTLLVYMDDLPKRNNKVMRIKLAERLSLPNLTDDWPYLSRHWDGVCPAPDTELSAPIKCDPCSVDLELLFKEITSIIPEGSCFCLREVPGDRSLQVILAPSGPEKPPLHDTLPGYLRERLLANIAGYMIPQKMQTLPTPLPQNASGNVDDDALQARLDELELAAADEQGEYSVIGAVTKAFASVLSLAARDIPPDGDFFDLGGDSLKAGRLLSLLRAEFNVHIPIDAIFQNSSPEAMSADIRQRLPDNWDASTQNSKEEDFIPEGCEETYSSKRPLLMALQLLPMVVFYPIRRAAQWTIFMVFLAATQQWRTTQFVPGRLFNLTLAILVARIATKAIAPWFGIAAKWLLIGRYREGTYPMWGSYHTRWWLVQKIVDICGHGLFAQTNFTNVLYLRLMGARIGGNVSLKGVQTGEWDLIHIEDGAVLENCTIRPFAGERNTTMYLGAIRIGRNACVGLKSIVAPGTEVPDNACIGPNSSSWEVEEAADEANRDLLVSKIPGVHWVLEWLVTRPLVIAAWIVSLMPWYAGLIGLVISEPVNTNNPLYSILMWFAATHRVGFHYLALVLRVGLSPFILFGFTLVVKWVLDMMFGILQPGPVKARSELQKWRGNIIKSLLSVKRLHEMTELTGQHYEYTSIALRMLGARVGRRVYWPGTGPSIGDYHLLNIGNDVVFGSRANLVTSDGLGSEPIKIEDRAMIADRVTLLPGVVVGEKTTMGSGALTKRNGYYSDGSTYVGSKKGDAVCLSTGTTPAVSRKGSRGLDPLASLSDASLKKHVVEVNSKEVSSISSAETKARDNTSGLDPDDTSPFGRAFYLKQAPYKVYGLGTIVFYSAATTIFTALYWNVPSISSIQIVARIFRDQHSLLGRERWFDAPVMFLLFFAFIAILTTAQTVLATAAVVGAKWLLLGRRLPGNYDWDKSPYCQSWQLYLTIEKLRRYCFRGHGVLGMLTGTHWLVMYFRALGGTIGDDCALFANGRPSLMFTEPDLITIGDRTVVDDASVVAHINTRGKFDLNRLEIGERCVLRSGSRLLSGAMMRDDSALLEHTLVMGGDVVEKGWTMQGWPAGRFQGRRVLLPATGTMREKRESMNSVPSHHLPDLLVLKKVNVDRMPSQRYLPKSKVVPGDFLERNVAGVK</sequence>
<keyword evidence="1" id="KW-0596">Phosphopantetheine</keyword>
<dbReference type="InterPro" id="IPR036736">
    <property type="entry name" value="ACP-like_sf"/>
</dbReference>
<feature type="transmembrane region" description="Helical" evidence="3">
    <location>
        <begin position="1127"/>
        <end position="1154"/>
    </location>
</feature>
<dbReference type="GO" id="GO:0031956">
    <property type="term" value="F:medium-chain fatty acid-CoA ligase activity"/>
    <property type="evidence" value="ECO:0007669"/>
    <property type="project" value="TreeGrafter"/>
</dbReference>
<feature type="transmembrane region" description="Helical" evidence="3">
    <location>
        <begin position="1081"/>
        <end position="1102"/>
    </location>
</feature>
<evidence type="ECO:0000313" key="6">
    <source>
        <dbReference type="Proteomes" id="UP000034680"/>
    </source>
</evidence>
<keyword evidence="3" id="KW-0472">Membrane</keyword>
<evidence type="ECO:0000259" key="4">
    <source>
        <dbReference type="PROSITE" id="PS50075"/>
    </source>
</evidence>
<dbReference type="GO" id="GO:0031177">
    <property type="term" value="F:phosphopantetheine binding"/>
    <property type="evidence" value="ECO:0007669"/>
    <property type="project" value="InterPro"/>
</dbReference>
<evidence type="ECO:0000256" key="2">
    <source>
        <dbReference type="ARBA" id="ARBA00022553"/>
    </source>
</evidence>